<evidence type="ECO:0000313" key="2">
    <source>
        <dbReference type="Proteomes" id="UP000027195"/>
    </source>
</evidence>
<accession>A0A067MFA2</accession>
<gene>
    <name evidence="1" type="ORF">BOTBODRAFT_33654</name>
</gene>
<dbReference type="Proteomes" id="UP000027195">
    <property type="component" value="Unassembled WGS sequence"/>
</dbReference>
<dbReference type="AlphaFoldDB" id="A0A067MFA2"/>
<keyword evidence="2" id="KW-1185">Reference proteome</keyword>
<dbReference type="InParanoid" id="A0A067MFA2"/>
<organism evidence="1 2">
    <name type="scientific">Botryobasidium botryosum (strain FD-172 SS1)</name>
    <dbReference type="NCBI Taxonomy" id="930990"/>
    <lineage>
        <taxon>Eukaryota</taxon>
        <taxon>Fungi</taxon>
        <taxon>Dikarya</taxon>
        <taxon>Basidiomycota</taxon>
        <taxon>Agaricomycotina</taxon>
        <taxon>Agaricomycetes</taxon>
        <taxon>Cantharellales</taxon>
        <taxon>Botryobasidiaceae</taxon>
        <taxon>Botryobasidium</taxon>
    </lineage>
</organism>
<dbReference type="EMBL" id="KL198044">
    <property type="protein sequence ID" value="KDQ13330.1"/>
    <property type="molecule type" value="Genomic_DNA"/>
</dbReference>
<name>A0A067MFA2_BOTB1</name>
<reference evidence="2" key="1">
    <citation type="journal article" date="2014" name="Proc. Natl. Acad. Sci. U.S.A.">
        <title>Extensive sampling of basidiomycete genomes demonstrates inadequacy of the white-rot/brown-rot paradigm for wood decay fungi.</title>
        <authorList>
            <person name="Riley R."/>
            <person name="Salamov A.A."/>
            <person name="Brown D.W."/>
            <person name="Nagy L.G."/>
            <person name="Floudas D."/>
            <person name="Held B.W."/>
            <person name="Levasseur A."/>
            <person name="Lombard V."/>
            <person name="Morin E."/>
            <person name="Otillar R."/>
            <person name="Lindquist E.A."/>
            <person name="Sun H."/>
            <person name="LaButti K.M."/>
            <person name="Schmutz J."/>
            <person name="Jabbour D."/>
            <person name="Luo H."/>
            <person name="Baker S.E."/>
            <person name="Pisabarro A.G."/>
            <person name="Walton J.D."/>
            <person name="Blanchette R.A."/>
            <person name="Henrissat B."/>
            <person name="Martin F."/>
            <person name="Cullen D."/>
            <person name="Hibbett D.S."/>
            <person name="Grigoriev I.V."/>
        </authorList>
    </citation>
    <scope>NUCLEOTIDE SEQUENCE [LARGE SCALE GENOMIC DNA]</scope>
    <source>
        <strain evidence="2">FD-172 SS1</strain>
    </source>
</reference>
<protein>
    <submittedName>
        <fullName evidence="1">Uncharacterized protein</fullName>
    </submittedName>
</protein>
<dbReference type="HOGENOM" id="CLU_2454422_0_0_1"/>
<proteinExistence type="predicted"/>
<sequence>MRAIASSCSFFLGAIGRPLLITLAIRLLQTSSPLLLHEHDAIRTALPLLHWRWPVFPTNQSGSYSTAASNGSMQALAYKAQIRSMLERL</sequence>
<evidence type="ECO:0000313" key="1">
    <source>
        <dbReference type="EMBL" id="KDQ13330.1"/>
    </source>
</evidence>